<evidence type="ECO:0000313" key="2">
    <source>
        <dbReference type="Proteomes" id="UP000494256"/>
    </source>
</evidence>
<dbReference type="EMBL" id="CADEBD010000327">
    <property type="protein sequence ID" value="CAB3246434.1"/>
    <property type="molecule type" value="Genomic_DNA"/>
</dbReference>
<organism evidence="1 2">
    <name type="scientific">Arctia plantaginis</name>
    <name type="common">Wood tiger moth</name>
    <name type="synonym">Phalaena plantaginis</name>
    <dbReference type="NCBI Taxonomy" id="874455"/>
    <lineage>
        <taxon>Eukaryota</taxon>
        <taxon>Metazoa</taxon>
        <taxon>Ecdysozoa</taxon>
        <taxon>Arthropoda</taxon>
        <taxon>Hexapoda</taxon>
        <taxon>Insecta</taxon>
        <taxon>Pterygota</taxon>
        <taxon>Neoptera</taxon>
        <taxon>Endopterygota</taxon>
        <taxon>Lepidoptera</taxon>
        <taxon>Glossata</taxon>
        <taxon>Ditrysia</taxon>
        <taxon>Noctuoidea</taxon>
        <taxon>Erebidae</taxon>
        <taxon>Arctiinae</taxon>
        <taxon>Arctia</taxon>
    </lineage>
</organism>
<sequence length="118" mass="14454">MLKWKIYRVPNMKLTLILFRRNRLPNGHLFRGKDRLVKKVEPKHLRQLKRDFEVEEKNMFYLRFPYLTEAESSGHAKALGKTSRMRKEQLLDQNRRIFKEDVTLFERLKHLRVAESWD</sequence>
<dbReference type="GO" id="GO:0003735">
    <property type="term" value="F:structural constituent of ribosome"/>
    <property type="evidence" value="ECO:0007669"/>
    <property type="project" value="TreeGrafter"/>
</dbReference>
<dbReference type="PANTHER" id="PTHR14520:SF4">
    <property type="entry name" value="LARGE RIBOSOMAL SUBUNIT PROTEIN ML63"/>
    <property type="match status" value="1"/>
</dbReference>
<gene>
    <name evidence="1" type="ORF">APLA_LOCUS11517</name>
</gene>
<dbReference type="AlphaFoldDB" id="A0A8S1AFQ3"/>
<dbReference type="Proteomes" id="UP000494256">
    <property type="component" value="Unassembled WGS sequence"/>
</dbReference>
<dbReference type="OrthoDB" id="21128at2759"/>
<accession>A0A8S1AFQ3</accession>
<dbReference type="GO" id="GO:0032543">
    <property type="term" value="P:mitochondrial translation"/>
    <property type="evidence" value="ECO:0007669"/>
    <property type="project" value="TreeGrafter"/>
</dbReference>
<proteinExistence type="predicted"/>
<evidence type="ECO:0000313" key="1">
    <source>
        <dbReference type="EMBL" id="CAB3246434.1"/>
    </source>
</evidence>
<comment type="caution">
    <text evidence="1">The sequence shown here is derived from an EMBL/GenBank/DDBJ whole genome shotgun (WGS) entry which is preliminary data.</text>
</comment>
<dbReference type="PANTHER" id="PTHR14520">
    <property type="entry name" value="MITOCHONDRIAL RIBOSOMAL PROTEIN 63"/>
    <property type="match status" value="1"/>
</dbReference>
<evidence type="ECO:0008006" key="3">
    <source>
        <dbReference type="Google" id="ProtNLM"/>
    </source>
</evidence>
<dbReference type="GO" id="GO:0005761">
    <property type="term" value="C:mitochondrial ribosome"/>
    <property type="evidence" value="ECO:0007669"/>
    <property type="project" value="InterPro"/>
</dbReference>
<dbReference type="InterPro" id="IPR016576">
    <property type="entry name" value="Ribosomal_mL63"/>
</dbReference>
<dbReference type="Pfam" id="PF14978">
    <property type="entry name" value="MRP-63"/>
    <property type="match status" value="1"/>
</dbReference>
<protein>
    <recommendedName>
        <fullName evidence="3">Ribosomal protein 63, mitochondrial</fullName>
    </recommendedName>
</protein>
<reference evidence="1 2" key="1">
    <citation type="submission" date="2020-04" db="EMBL/GenBank/DDBJ databases">
        <authorList>
            <person name="Wallbank WR R."/>
            <person name="Pardo Diaz C."/>
            <person name="Kozak K."/>
            <person name="Martin S."/>
            <person name="Jiggins C."/>
            <person name="Moest M."/>
            <person name="Warren A I."/>
            <person name="Byers J.R.P. K."/>
            <person name="Montejo-Kovacevich G."/>
            <person name="Yen C E."/>
        </authorList>
    </citation>
    <scope>NUCLEOTIDE SEQUENCE [LARGE SCALE GENOMIC DNA]</scope>
</reference>
<name>A0A8S1AFQ3_ARCPL</name>